<keyword evidence="6" id="KW-1133">Transmembrane helix</keyword>
<evidence type="ECO:0000256" key="3">
    <source>
        <dbReference type="ARBA" id="ARBA00022729"/>
    </source>
</evidence>
<name>A0AB34NXW2_LACGS</name>
<evidence type="ECO:0000256" key="5">
    <source>
        <dbReference type="SAM" id="MobiDB-lite"/>
    </source>
</evidence>
<keyword evidence="6" id="KW-0472">Membrane</keyword>
<organism evidence="8 9">
    <name type="scientific">Lactobacillus gasseri SV-16A-US</name>
    <dbReference type="NCBI Taxonomy" id="575604"/>
    <lineage>
        <taxon>Bacteria</taxon>
        <taxon>Bacillati</taxon>
        <taxon>Bacillota</taxon>
        <taxon>Bacilli</taxon>
        <taxon>Lactobacillales</taxon>
        <taxon>Lactobacillaceae</taxon>
        <taxon>Lactobacillus</taxon>
    </lineage>
</organism>
<proteinExistence type="predicted"/>
<dbReference type="NCBIfam" id="NF038186">
    <property type="entry name" value="YPDG_rpt"/>
    <property type="match status" value="2"/>
</dbReference>
<accession>A0AB34NXW2</accession>
<feature type="compositionally biased region" description="Basic and acidic residues" evidence="5">
    <location>
        <begin position="2465"/>
        <end position="2486"/>
    </location>
</feature>
<feature type="domain" description="Gram-positive cocci surface proteins LPxTG" evidence="7">
    <location>
        <begin position="2709"/>
        <end position="2745"/>
    </location>
</feature>
<feature type="compositionally biased region" description="Polar residues" evidence="5">
    <location>
        <begin position="45"/>
        <end position="64"/>
    </location>
</feature>
<evidence type="ECO:0000313" key="8">
    <source>
        <dbReference type="EMBL" id="KFL96546.1"/>
    </source>
</evidence>
<evidence type="ECO:0000259" key="7">
    <source>
        <dbReference type="PROSITE" id="PS50847"/>
    </source>
</evidence>
<feature type="region of interest" description="Disordered" evidence="5">
    <location>
        <begin position="2518"/>
        <end position="2568"/>
    </location>
</feature>
<feature type="compositionally biased region" description="Basic and acidic residues" evidence="5">
    <location>
        <begin position="2546"/>
        <end position="2567"/>
    </location>
</feature>
<keyword evidence="6" id="KW-0812">Transmembrane</keyword>
<dbReference type="InterPro" id="IPR012706">
    <property type="entry name" value="Rib_alpha_Esp_rpt"/>
</dbReference>
<dbReference type="Pfam" id="PF20585">
    <property type="entry name" value="Pectate_lyase_5"/>
    <property type="match status" value="1"/>
</dbReference>
<feature type="compositionally biased region" description="Polar residues" evidence="5">
    <location>
        <begin position="1105"/>
        <end position="1118"/>
    </location>
</feature>
<keyword evidence="4" id="KW-0572">Peptidoglycan-anchor</keyword>
<dbReference type="Proteomes" id="UP000030761">
    <property type="component" value="Unassembled WGS sequence"/>
</dbReference>
<dbReference type="EMBL" id="KN050676">
    <property type="protein sequence ID" value="KFL96546.1"/>
    <property type="molecule type" value="Genomic_DNA"/>
</dbReference>
<feature type="region of interest" description="Disordered" evidence="5">
    <location>
        <begin position="1"/>
        <end position="89"/>
    </location>
</feature>
<feature type="transmembrane region" description="Helical" evidence="6">
    <location>
        <begin position="2720"/>
        <end position="2738"/>
    </location>
</feature>
<dbReference type="Pfam" id="PF18957">
    <property type="entry name" value="RibLong"/>
    <property type="match status" value="2"/>
</dbReference>
<feature type="compositionally biased region" description="Polar residues" evidence="5">
    <location>
        <begin position="22"/>
        <end position="38"/>
    </location>
</feature>
<keyword evidence="1" id="KW-0134">Cell wall</keyword>
<protein>
    <submittedName>
        <fullName evidence="8">Gram positive anchor</fullName>
    </submittedName>
</protein>
<dbReference type="InterPro" id="IPR041495">
    <property type="entry name" value="Mub_B2"/>
</dbReference>
<reference evidence="8 9" key="1">
    <citation type="submission" date="2010-03" db="EMBL/GenBank/DDBJ databases">
        <title>The Genome Sequence of Lactobacillus gasseri strain SV-16A-US.</title>
        <authorList>
            <consortium name="The Broad Institute Genome Sequencing Platform"/>
            <person name="Ward D."/>
            <person name="Earl A."/>
            <person name="Feldgarden M."/>
            <person name="Gevers D."/>
            <person name="Young S.K."/>
            <person name="Zeng Q."/>
            <person name="Koehrsen M."/>
            <person name="Alvarado L."/>
            <person name="Berlin A."/>
            <person name="Bochicchio J."/>
            <person name="Borenstein D."/>
            <person name="Chapman S.B."/>
            <person name="Chen Z."/>
            <person name="Engels R."/>
            <person name="Freedman E."/>
            <person name="Gellesch M."/>
            <person name="Goldberg J."/>
            <person name="Griggs A."/>
            <person name="Gujja S."/>
            <person name="Heilman E."/>
            <person name="Heiman D."/>
            <person name="Hepburn T."/>
            <person name="Howarth C."/>
            <person name="Jen D."/>
            <person name="Larson L."/>
            <person name="Mehta T."/>
            <person name="Park D."/>
            <person name="Pearson M."/>
            <person name="Roberts A."/>
            <person name="Saif S."/>
            <person name="Shea T."/>
            <person name="Shenoy N."/>
            <person name="Sisk P."/>
            <person name="Stolte C."/>
            <person name="Sykes S."/>
            <person name="Thomson T."/>
            <person name="Walk T."/>
            <person name="White J."/>
            <person name="Yandava C."/>
            <person name="Liu Y."/>
            <person name="Xu Q."/>
            <person name="Haas B."/>
            <person name="Nusbaum C."/>
            <person name="Birren B."/>
        </authorList>
    </citation>
    <scope>NUCLEOTIDE SEQUENCE [LARGE SCALE GENOMIC DNA]</scope>
    <source>
        <strain evidence="8 9">SV-16A-US</strain>
    </source>
</reference>
<dbReference type="InterPro" id="IPR044055">
    <property type="entry name" value="RibLong"/>
</dbReference>
<feature type="compositionally biased region" description="Basic and acidic residues" evidence="5">
    <location>
        <begin position="1140"/>
        <end position="1151"/>
    </location>
</feature>
<keyword evidence="2" id="KW-0964">Secreted</keyword>
<dbReference type="Pfam" id="PF00746">
    <property type="entry name" value="Gram_pos_anchor"/>
    <property type="match status" value="1"/>
</dbReference>
<dbReference type="Pfam" id="PF17966">
    <property type="entry name" value="Muc_B2"/>
    <property type="match status" value="1"/>
</dbReference>
<feature type="region of interest" description="Disordered" evidence="5">
    <location>
        <begin position="1105"/>
        <end position="1151"/>
    </location>
</feature>
<dbReference type="InterPro" id="IPR046776">
    <property type="entry name" value="Pectate_lyase_5"/>
</dbReference>
<evidence type="ECO:0000313" key="9">
    <source>
        <dbReference type="Proteomes" id="UP000030761"/>
    </source>
</evidence>
<feature type="compositionally biased region" description="Polar residues" evidence="5">
    <location>
        <begin position="1125"/>
        <end position="1139"/>
    </location>
</feature>
<keyword evidence="3" id="KW-0732">Signal</keyword>
<gene>
    <name evidence="8" type="ORF">HMPREF5175_01763</name>
</gene>
<dbReference type="PROSITE" id="PS50847">
    <property type="entry name" value="GRAM_POS_ANCHORING"/>
    <property type="match status" value="1"/>
</dbReference>
<dbReference type="NCBIfam" id="TIGR02331">
    <property type="entry name" value="rib_alpha"/>
    <property type="match status" value="3"/>
</dbReference>
<feature type="region of interest" description="Disordered" evidence="5">
    <location>
        <begin position="703"/>
        <end position="732"/>
    </location>
</feature>
<dbReference type="Pfam" id="PF08428">
    <property type="entry name" value="Rib"/>
    <property type="match status" value="3"/>
</dbReference>
<feature type="compositionally biased region" description="Polar residues" evidence="5">
    <location>
        <begin position="716"/>
        <end position="725"/>
    </location>
</feature>
<feature type="region of interest" description="Disordered" evidence="5">
    <location>
        <begin position="1279"/>
        <end position="1321"/>
    </location>
</feature>
<dbReference type="NCBIfam" id="TIGR01167">
    <property type="entry name" value="LPXTG_anchor"/>
    <property type="match status" value="1"/>
</dbReference>
<evidence type="ECO:0000256" key="1">
    <source>
        <dbReference type="ARBA" id="ARBA00022512"/>
    </source>
</evidence>
<feature type="compositionally biased region" description="Basic and acidic residues" evidence="5">
    <location>
        <begin position="77"/>
        <end position="89"/>
    </location>
</feature>
<feature type="region of interest" description="Disordered" evidence="5">
    <location>
        <begin position="2441"/>
        <end position="2488"/>
    </location>
</feature>
<dbReference type="InterPro" id="IPR059115">
    <property type="entry name" value="Rib"/>
</dbReference>
<evidence type="ECO:0000256" key="6">
    <source>
        <dbReference type="SAM" id="Phobius"/>
    </source>
</evidence>
<feature type="compositionally biased region" description="Polar residues" evidence="5">
    <location>
        <begin position="1281"/>
        <end position="1307"/>
    </location>
</feature>
<evidence type="ECO:0000256" key="2">
    <source>
        <dbReference type="ARBA" id="ARBA00022525"/>
    </source>
</evidence>
<evidence type="ECO:0000256" key="4">
    <source>
        <dbReference type="ARBA" id="ARBA00023088"/>
    </source>
</evidence>
<sequence>MSNSEKVQAADVNANSKPKVELTSNNEASEANKEQANTEAEKQAALNNNQVDQSTKAKTVANNEVKSETAAAATKAETTKTETAKVSDNKKVETTELQLAKATTNNNQERVAANALRTQKNVTTTSATTRSNDQTQNVTDTSSFINALKDANIGHIVLSNNIDFSQHSASDLNVNNTGSARAVTIEGKGHQLDFGQNAVTFNRNNQTNTTPIENNNWNITLDNVTIGSTGAKGIFDFSSLSAVNAAKNAVTFKNVTSTTDTNRVLSSAVNANFSGVNNFNSKLVGDSASSTSLSGTLSLSGALFKVNSLSVLDGTTTINVNNQKGDTTAFEITNGNAVVKSGATLNISSESANFGGIYFDKGAGTQDIDAATVGVTRLESGAVVNMDLGAGRSMAIMNGSHLDLQDGSQLNINTKINTKGFRAYAPINLDSTGNITDSTLRVGKDAILKVIRAGVNDSDSPLVAMGPTSGNGQTYHFEVNGGSLILHDSAYSSLLPDQYTLAKAGKYGESWPGLLTMWGTSSYNYVNFTDAKYIDLERNSEGHKAGYLVHLEAAANPSNTNQITITNSTANGFTPLTMIPAGESNPVTWQIKSLSNLSQGGTNSYAFRAKGKGFDASNTVLPPYTYGSEYMNGSGNAANTAGGTNTVTLADGGEFANGAVQHDSDALQQFINHFSWWNTNGVKFGSDLIDNNQYQPAYDPMNVKQGESKSEDPKYVTSQEGNITINPDGKAPEGTKYAKGDASQGFVTVDPDSGKLTIAPTSENSKTGLVLVPVEVTYPDSTKDVVNVPVYIGDGTHTGTITKDENGKVTGAYEVVTDISSIKAHETSDHSQVLNAGDAVSKINHYTINTDAEGKETVSEPTAVEKSNATIEWQGSAPSTVVTTPSASENLNGTVQVTVNGTEVNSNKLTIPAAGATAKDVSTPVEVVVGQELTDEQARELIDTSSLAHANIHYTATWAPAPSLGDTNATIKLTFDDEYASGKKTYLNVVTKDNSIKVVPTANDADKYEPSYNPIGGRPGQTVTTDVHYTPTLPDSVKPTYKLGDNAPAGAEVDPNIGKVSYTIPSGSDTGVVTIPVTITYPDNTAERPSVDHATATVVVVKPQNVTKPSDPTNNTYKPSDGIHNPNNLPEGTTITWRDNGTDPKPFPDKPETQVIKVTVPGKNNQPGTTVYVPVTVGIPGDTEIIYGTNTTTSYTIGTYTAHKTTDGSVENIPVPAITEITFKNEDSEWNATDWVTYKLEGNTYKITEKHGNPTLNNGASAPESFSANDVTTKWMENREPNTNVANYGDKTGSSLASQQTNSSTDQRTGEGDNLPGNSKTRATIHLTGTAKEIFGSDPNWINVFGNIYGATTGATETYKQGQDISGISQDAFRKLINVTDLGQAGWNGQNINPNAPQVLAYIEGTDNSRQFAMTWAPNGMPSTRDIQNNVTGTVRISFNDGTYLDVKANINVVADSNTDKPDDQKTSFSQRISYQFNGQEVASHTIADIAKGSSLTADQLKSAIDGNLPNNYSIADGYTYPAAENNINSQPAEIIVPLKQSQKQHDDSDYNAQVIVKYVDSTNNAPLKTKNGKDELTFDFNKKEGLKASTLKANIDNNIPAGWKIAEGFTYPGDQTDNNTITVKLVKNTVTPGEPGVTPDNPEYKDLFTTSTRTINVYKTDNSAIDHTEKQTITFGRTGVLDQYTGKIMEGSEGTWYVYNTTTNKLTSDKTGTWAEYTDIATAPQGYDYMIDGVKTTEAKVAAESSVGPNTVKMIDVKYVAQDSTPVPYDPSNKDMNMDVTRTIKYDVSGTGHAAIADQTQTVHYVRKDANGNAGYYNPVTGKTTWVAWTPEAGSAEFSAKNVEQISGFDSYVNGEKGTQAPVATITTKEIDGYATPQNGKTVTVTYKAVSPTEESFTQAIKYVDEKGQELATTADAFTGTFPSDNPATVSAEEIKNQINNDLKNNSALKGWVVAGNYPVAETITEKNPAALTVTLKHGTKSVTPTTPGVTPTEPKYKDMFTSVSRDIYQTKPGEEEQLISTQTVNFGRNGVEDLVTGEVTGTGAWEVGKIENNKFVLGGEAEYPTAAVEQISGYDSYVNGTKATKVQSASAIKDGTPVNGEAIHITYQQSETPVADVTVSYQFYDTIDKKNVGNPIVVSGKPGTNAKTNLTIPVGYKLAADQTLPENVIIPTKDEAVVINLVHATKDVTPTTPGVNPTEPKYKDMFTSVSRDIYQTKPGEEEQLISTQTVNFGRNGVEDLVTGEVTGTGAWEVGKIENNKFILGGEAEYPTAAVEQISGYDSYVNGTKATEVQSASAIKDGTPVNGEAVHITYQKSSTVTPYDPNNKDMNKDVVRTITVNKIDGTTETIVQTVHFVRGGEGENVEADTPWAVGVRDGNTWKSTGATEGTWPEYNVPQVTDYTSTVDGRDAKVVLADKNVNANTPNTNVVVAYTKTTTPTDADKYTPEGQDVHTTPGVVPPAEKGIKNKDDLPKGTKYTWEKTPDVTEPGKTTGTVIVTYPDGSKDKVDVPVIIDNPTTPTDADKYTPEGQDVHTTPGVVPPAEKGIKNKDDMPKGTKYTWEKTPDVTKPGKTTGTVIVTYPDGSKDKVNVTVIIGTNHVTPEPQPIHTTPGVVPNPSEGIKNKDDMPEGTKYTWKEVPDISTIGEHTGVVTVTYPDGSSVDVTVKVYVDATGTSDNNSGKTTETNSEANTAKAATVNENHHAEKNTLPQTGAKSENTAGILGLAIATVGSLFGLGVDRKKRQK</sequence>
<dbReference type="Gene3D" id="2.60.40.4300">
    <property type="match status" value="5"/>
</dbReference>
<dbReference type="InterPro" id="IPR019931">
    <property type="entry name" value="LPXTG_anchor"/>
</dbReference>
<feature type="region of interest" description="Disordered" evidence="5">
    <location>
        <begin position="2601"/>
        <end position="2630"/>
    </location>
</feature>